<dbReference type="OrthoDB" id="10044044at2759"/>
<dbReference type="Proteomes" id="UP000799437">
    <property type="component" value="Unassembled WGS sequence"/>
</dbReference>
<feature type="domain" description="Hemerythrin-like" evidence="1">
    <location>
        <begin position="26"/>
        <end position="167"/>
    </location>
</feature>
<evidence type="ECO:0000313" key="3">
    <source>
        <dbReference type="Proteomes" id="UP000799437"/>
    </source>
</evidence>
<accession>A0A6A6WIB9</accession>
<dbReference type="EMBL" id="ML996566">
    <property type="protein sequence ID" value="KAF2761736.1"/>
    <property type="molecule type" value="Genomic_DNA"/>
</dbReference>
<name>A0A6A6WIB9_9PEZI</name>
<dbReference type="InterPro" id="IPR053206">
    <property type="entry name" value="Dimeric_xanthone_biosynth"/>
</dbReference>
<evidence type="ECO:0000313" key="2">
    <source>
        <dbReference type="EMBL" id="KAF2761736.1"/>
    </source>
</evidence>
<protein>
    <recommendedName>
        <fullName evidence="1">Hemerythrin-like domain-containing protein</fullName>
    </recommendedName>
</protein>
<keyword evidence="3" id="KW-1185">Reference proteome</keyword>
<sequence>MATFAQAPQDLTSYEYRLFNKMAVGMDAFHEGFRQTWTELLSICNAGRLPSDITPGAYVGKFLEWCAALDRHHALEEEHVFPKLGMKMPVFRPDFSEPSIDQKGCKTRPEIYAQHREIHTGLDTLHEYLKAWAREEKIEVDLVEIKRQMDGFGEVLWRHMDEEVQMLKAENMMLYWTKEEMEGLPFKVKS</sequence>
<dbReference type="PANTHER" id="PTHR38048">
    <property type="entry name" value="EXPRESSED PROTEIN"/>
    <property type="match status" value="1"/>
</dbReference>
<dbReference type="InterPro" id="IPR012312">
    <property type="entry name" value="Hemerythrin-like"/>
</dbReference>
<dbReference type="CDD" id="cd12108">
    <property type="entry name" value="Hr-like"/>
    <property type="match status" value="1"/>
</dbReference>
<dbReference type="RefSeq" id="XP_033604187.1">
    <property type="nucleotide sequence ID" value="XM_033739608.1"/>
</dbReference>
<gene>
    <name evidence="2" type="ORF">EJ05DRAFT_183439</name>
</gene>
<evidence type="ECO:0000259" key="1">
    <source>
        <dbReference type="Pfam" id="PF01814"/>
    </source>
</evidence>
<organism evidence="2 3">
    <name type="scientific">Pseudovirgaria hyperparasitica</name>
    <dbReference type="NCBI Taxonomy" id="470096"/>
    <lineage>
        <taxon>Eukaryota</taxon>
        <taxon>Fungi</taxon>
        <taxon>Dikarya</taxon>
        <taxon>Ascomycota</taxon>
        <taxon>Pezizomycotina</taxon>
        <taxon>Dothideomycetes</taxon>
        <taxon>Dothideomycetes incertae sedis</taxon>
        <taxon>Acrospermales</taxon>
        <taxon>Acrospermaceae</taxon>
        <taxon>Pseudovirgaria</taxon>
    </lineage>
</organism>
<dbReference type="Gene3D" id="1.20.120.520">
    <property type="entry name" value="nmb1532 protein domain like"/>
    <property type="match status" value="1"/>
</dbReference>
<reference evidence="2" key="1">
    <citation type="journal article" date="2020" name="Stud. Mycol.">
        <title>101 Dothideomycetes genomes: a test case for predicting lifestyles and emergence of pathogens.</title>
        <authorList>
            <person name="Haridas S."/>
            <person name="Albert R."/>
            <person name="Binder M."/>
            <person name="Bloem J."/>
            <person name="Labutti K."/>
            <person name="Salamov A."/>
            <person name="Andreopoulos B."/>
            <person name="Baker S."/>
            <person name="Barry K."/>
            <person name="Bills G."/>
            <person name="Bluhm B."/>
            <person name="Cannon C."/>
            <person name="Castanera R."/>
            <person name="Culley D."/>
            <person name="Daum C."/>
            <person name="Ezra D."/>
            <person name="Gonzalez J."/>
            <person name="Henrissat B."/>
            <person name="Kuo A."/>
            <person name="Liang C."/>
            <person name="Lipzen A."/>
            <person name="Lutzoni F."/>
            <person name="Magnuson J."/>
            <person name="Mondo S."/>
            <person name="Nolan M."/>
            <person name="Ohm R."/>
            <person name="Pangilinan J."/>
            <person name="Park H.-J."/>
            <person name="Ramirez L."/>
            <person name="Alfaro M."/>
            <person name="Sun H."/>
            <person name="Tritt A."/>
            <person name="Yoshinaga Y."/>
            <person name="Zwiers L.-H."/>
            <person name="Turgeon B."/>
            <person name="Goodwin S."/>
            <person name="Spatafora J."/>
            <person name="Crous P."/>
            <person name="Grigoriev I."/>
        </authorList>
    </citation>
    <scope>NUCLEOTIDE SEQUENCE</scope>
    <source>
        <strain evidence="2">CBS 121739</strain>
    </source>
</reference>
<dbReference type="AlphaFoldDB" id="A0A6A6WIB9"/>
<dbReference type="GeneID" id="54480662"/>
<dbReference type="PANTHER" id="PTHR38048:SF2">
    <property type="entry name" value="HEMERYTHRIN-LIKE DOMAIN-CONTAINING PROTEIN"/>
    <property type="match status" value="1"/>
</dbReference>
<proteinExistence type="predicted"/>
<dbReference type="Pfam" id="PF01814">
    <property type="entry name" value="Hemerythrin"/>
    <property type="match status" value="1"/>
</dbReference>